<feature type="domain" description="HAMP" evidence="15">
    <location>
        <begin position="217"/>
        <end position="269"/>
    </location>
</feature>
<keyword evidence="5" id="KW-0997">Cell inner membrane</keyword>
<dbReference type="CDD" id="cd11386">
    <property type="entry name" value="MCP_signal"/>
    <property type="match status" value="1"/>
</dbReference>
<keyword evidence="3" id="KW-0488">Methylation</keyword>
<proteinExistence type="inferred from homology"/>
<reference evidence="16 17" key="1">
    <citation type="submission" date="2023-11" db="EMBL/GenBank/DDBJ databases">
        <title>Draft genome of Azohydromonas lata strain H1 (DSM1123), a polyhydroxyalkanoate producer.</title>
        <authorList>
            <person name="Traversa D."/>
            <person name="D'Addabbo P."/>
            <person name="Pazzani C."/>
            <person name="Manzari C."/>
            <person name="Chiara M."/>
            <person name="Scrascia M."/>
        </authorList>
    </citation>
    <scope>NUCLEOTIDE SEQUENCE [LARGE SCALE GENOMIC DNA]</scope>
    <source>
        <strain evidence="16 17">H1</strain>
    </source>
</reference>
<evidence type="ECO:0000256" key="3">
    <source>
        <dbReference type="ARBA" id="ARBA00022481"/>
    </source>
</evidence>
<dbReference type="InterPro" id="IPR003660">
    <property type="entry name" value="HAMP_dom"/>
</dbReference>
<dbReference type="Gene3D" id="1.10.287.950">
    <property type="entry name" value="Methyl-accepting chemotaxis protein"/>
    <property type="match status" value="1"/>
</dbReference>
<dbReference type="Proteomes" id="UP001293718">
    <property type="component" value="Unassembled WGS sequence"/>
</dbReference>
<keyword evidence="17" id="KW-1185">Reference proteome</keyword>
<keyword evidence="9 11" id="KW-0807">Transducer</keyword>
<dbReference type="InterPro" id="IPR004090">
    <property type="entry name" value="Chemotax_Me-accpt_rcpt"/>
</dbReference>
<comment type="caution">
    <text evidence="16">The sequence shown here is derived from an EMBL/GenBank/DDBJ whole genome shotgun (WGS) entry which is preliminary data.</text>
</comment>
<feature type="transmembrane region" description="Helical" evidence="13">
    <location>
        <begin position="12"/>
        <end position="33"/>
    </location>
</feature>
<keyword evidence="4" id="KW-0145">Chemotaxis</keyword>
<sequence length="527" mass="54335">MSKLRQISIRTRFLLVMTLVTAALVVVGVWGWASTASSISTVSRLFDQATAASAAAGSLRESLSALRRFEAAMIAQAVSNPSEVETYFAQWKARLADFKKSGQALLEASNQAADIAALVDKQQKLAGEYADVITPIAEKLQAAQMDASAALAYASTADDTVKELQATSEALQQAQLANEAATRAQLADGMALASRLRLALVGGVLAIFLPLMALTLRSVCGPLDEAVALARRIAQGDLSTPPPVSGRDETARLLSALGDMQSHLRRLVGQVREAASSIQLASAEVASGNTDLSQRTASTAASLQRAAASMQQLSGTVGSSAESAQVASRLAGKAAEVASRGGAMVAQVVTTMQDIDASSKRIANIIGTIDGIAFQTNILALNAAVEAARAGEQGRGFAVVAGEVRALAQRSSEAAREIKDLIGNSVEKVGNGARLVSEAGTTMGEIVDGVRRVAELIGEISDAAGAQSGDIGQVHATVQQLDASTQQNSALVEQSAGAAMSLRQQAERLTSVVATFRLEAGAGPALA</sequence>
<protein>
    <submittedName>
        <fullName evidence="16">Methyl-accepting chemotaxis protein</fullName>
    </submittedName>
</protein>
<feature type="domain" description="Methyl-accepting transducer" evidence="14">
    <location>
        <begin position="274"/>
        <end position="503"/>
    </location>
</feature>
<evidence type="ECO:0000256" key="10">
    <source>
        <dbReference type="ARBA" id="ARBA00029447"/>
    </source>
</evidence>
<evidence type="ECO:0000259" key="14">
    <source>
        <dbReference type="PROSITE" id="PS50111"/>
    </source>
</evidence>
<evidence type="ECO:0000256" key="2">
    <source>
        <dbReference type="ARBA" id="ARBA00022475"/>
    </source>
</evidence>
<dbReference type="InterPro" id="IPR004089">
    <property type="entry name" value="MCPsignal_dom"/>
</dbReference>
<dbReference type="PROSITE" id="PS50111">
    <property type="entry name" value="CHEMOTAXIS_TRANSDUC_2"/>
    <property type="match status" value="1"/>
</dbReference>
<dbReference type="PRINTS" id="PR00260">
    <property type="entry name" value="CHEMTRNSDUCR"/>
</dbReference>
<evidence type="ECO:0000256" key="5">
    <source>
        <dbReference type="ARBA" id="ARBA00022519"/>
    </source>
</evidence>
<keyword evidence="7 13" id="KW-1133">Transmembrane helix</keyword>
<dbReference type="SMART" id="SM00283">
    <property type="entry name" value="MA"/>
    <property type="match status" value="1"/>
</dbReference>
<keyword evidence="6 13" id="KW-0812">Transmembrane</keyword>
<evidence type="ECO:0000259" key="15">
    <source>
        <dbReference type="PROSITE" id="PS50885"/>
    </source>
</evidence>
<dbReference type="InterPro" id="IPR003122">
    <property type="entry name" value="Tar_rcpt_lig-bd"/>
</dbReference>
<evidence type="ECO:0000256" key="9">
    <source>
        <dbReference type="ARBA" id="ARBA00023224"/>
    </source>
</evidence>
<organism evidence="16 17">
    <name type="scientific">Azohydromonas lata</name>
    <dbReference type="NCBI Taxonomy" id="45677"/>
    <lineage>
        <taxon>Bacteria</taxon>
        <taxon>Pseudomonadati</taxon>
        <taxon>Pseudomonadota</taxon>
        <taxon>Betaproteobacteria</taxon>
        <taxon>Burkholderiales</taxon>
        <taxon>Sphaerotilaceae</taxon>
        <taxon>Azohydromonas</taxon>
    </lineage>
</organism>
<gene>
    <name evidence="16" type="ORF">SM757_13710</name>
</gene>
<dbReference type="CDD" id="cd06225">
    <property type="entry name" value="HAMP"/>
    <property type="match status" value="1"/>
</dbReference>
<dbReference type="PANTHER" id="PTHR43531:SF14">
    <property type="entry name" value="METHYL-ACCEPTING CHEMOTAXIS PROTEIN I-RELATED"/>
    <property type="match status" value="1"/>
</dbReference>
<dbReference type="Pfam" id="PF00015">
    <property type="entry name" value="MCPsignal"/>
    <property type="match status" value="1"/>
</dbReference>
<dbReference type="PANTHER" id="PTHR43531">
    <property type="entry name" value="PROTEIN ICFG"/>
    <property type="match status" value="1"/>
</dbReference>
<dbReference type="SMART" id="SM00304">
    <property type="entry name" value="HAMP"/>
    <property type="match status" value="1"/>
</dbReference>
<evidence type="ECO:0000256" key="13">
    <source>
        <dbReference type="SAM" id="Phobius"/>
    </source>
</evidence>
<dbReference type="EMBL" id="JAXOJX010000020">
    <property type="protein sequence ID" value="MDZ5457631.1"/>
    <property type="molecule type" value="Genomic_DNA"/>
</dbReference>
<comment type="subcellular location">
    <subcellularLocation>
        <location evidence="1">Cell inner membrane</location>
        <topology evidence="1">Multi-pass membrane protein</topology>
    </subcellularLocation>
</comment>
<evidence type="ECO:0000256" key="1">
    <source>
        <dbReference type="ARBA" id="ARBA00004429"/>
    </source>
</evidence>
<evidence type="ECO:0000256" key="12">
    <source>
        <dbReference type="SAM" id="Coils"/>
    </source>
</evidence>
<dbReference type="RefSeq" id="WP_322465900.1">
    <property type="nucleotide sequence ID" value="NZ_JAXOJX010000020.1"/>
</dbReference>
<keyword evidence="8 13" id="KW-0472">Membrane</keyword>
<evidence type="ECO:0000313" key="17">
    <source>
        <dbReference type="Proteomes" id="UP001293718"/>
    </source>
</evidence>
<name>A0ABU5IEW5_9BURK</name>
<dbReference type="Pfam" id="PF02203">
    <property type="entry name" value="TarH"/>
    <property type="match status" value="1"/>
</dbReference>
<comment type="similarity">
    <text evidence="10">Belongs to the methyl-accepting chemotaxis (MCP) protein family.</text>
</comment>
<dbReference type="InterPro" id="IPR051310">
    <property type="entry name" value="MCP_chemotaxis"/>
</dbReference>
<dbReference type="SUPFAM" id="SSF58104">
    <property type="entry name" value="Methyl-accepting chemotaxis protein (MCP) signaling domain"/>
    <property type="match status" value="1"/>
</dbReference>
<dbReference type="Pfam" id="PF00672">
    <property type="entry name" value="HAMP"/>
    <property type="match status" value="1"/>
</dbReference>
<evidence type="ECO:0000256" key="7">
    <source>
        <dbReference type="ARBA" id="ARBA00022989"/>
    </source>
</evidence>
<feature type="coiled-coil region" evidence="12">
    <location>
        <begin position="154"/>
        <end position="184"/>
    </location>
</feature>
<evidence type="ECO:0000256" key="8">
    <source>
        <dbReference type="ARBA" id="ARBA00023136"/>
    </source>
</evidence>
<evidence type="ECO:0000313" key="16">
    <source>
        <dbReference type="EMBL" id="MDZ5457631.1"/>
    </source>
</evidence>
<accession>A0ABU5IEW5</accession>
<evidence type="ECO:0000256" key="6">
    <source>
        <dbReference type="ARBA" id="ARBA00022692"/>
    </source>
</evidence>
<dbReference type="PROSITE" id="PS50885">
    <property type="entry name" value="HAMP"/>
    <property type="match status" value="1"/>
</dbReference>
<keyword evidence="2" id="KW-1003">Cell membrane</keyword>
<keyword evidence="12" id="KW-0175">Coiled coil</keyword>
<evidence type="ECO:0000256" key="4">
    <source>
        <dbReference type="ARBA" id="ARBA00022500"/>
    </source>
</evidence>
<evidence type="ECO:0000256" key="11">
    <source>
        <dbReference type="PROSITE-ProRule" id="PRU00284"/>
    </source>
</evidence>